<comment type="caution">
    <text evidence="3">The sequence shown here is derived from an EMBL/GenBank/DDBJ whole genome shotgun (WGS) entry which is preliminary data.</text>
</comment>
<evidence type="ECO:0000313" key="3">
    <source>
        <dbReference type="EMBL" id="KAJ1961996.1"/>
    </source>
</evidence>
<dbReference type="AlphaFoldDB" id="A0A9W8ATQ6"/>
<feature type="transmembrane region" description="Helical" evidence="2">
    <location>
        <begin position="197"/>
        <end position="217"/>
    </location>
</feature>
<keyword evidence="2" id="KW-0812">Transmembrane</keyword>
<accession>A0A9W8ATQ6</accession>
<protein>
    <submittedName>
        <fullName evidence="3">Uncharacterized protein</fullName>
    </submittedName>
</protein>
<dbReference type="Proteomes" id="UP001150925">
    <property type="component" value="Unassembled WGS sequence"/>
</dbReference>
<feature type="transmembrane region" description="Helical" evidence="2">
    <location>
        <begin position="19"/>
        <end position="35"/>
    </location>
</feature>
<dbReference type="EMBL" id="JANBPY010001033">
    <property type="protein sequence ID" value="KAJ1961996.1"/>
    <property type="molecule type" value="Genomic_DNA"/>
</dbReference>
<evidence type="ECO:0000256" key="1">
    <source>
        <dbReference type="SAM" id="MobiDB-lite"/>
    </source>
</evidence>
<keyword evidence="2" id="KW-0472">Membrane</keyword>
<keyword evidence="4" id="KW-1185">Reference proteome</keyword>
<proteinExistence type="predicted"/>
<reference evidence="3" key="1">
    <citation type="submission" date="2022-07" db="EMBL/GenBank/DDBJ databases">
        <title>Phylogenomic reconstructions and comparative analyses of Kickxellomycotina fungi.</title>
        <authorList>
            <person name="Reynolds N.K."/>
            <person name="Stajich J.E."/>
            <person name="Barry K."/>
            <person name="Grigoriev I.V."/>
            <person name="Crous P."/>
            <person name="Smith M.E."/>
        </authorList>
    </citation>
    <scope>NUCLEOTIDE SEQUENCE</scope>
    <source>
        <strain evidence="3">RSA 1196</strain>
    </source>
</reference>
<organism evidence="3 4">
    <name type="scientific">Dispira parvispora</name>
    <dbReference type="NCBI Taxonomy" id="1520584"/>
    <lineage>
        <taxon>Eukaryota</taxon>
        <taxon>Fungi</taxon>
        <taxon>Fungi incertae sedis</taxon>
        <taxon>Zoopagomycota</taxon>
        <taxon>Kickxellomycotina</taxon>
        <taxon>Dimargaritomycetes</taxon>
        <taxon>Dimargaritales</taxon>
        <taxon>Dimargaritaceae</taxon>
        <taxon>Dispira</taxon>
    </lineage>
</organism>
<feature type="transmembrane region" description="Helical" evidence="2">
    <location>
        <begin position="123"/>
        <end position="146"/>
    </location>
</feature>
<keyword evidence="2" id="KW-1133">Transmembrane helix</keyword>
<name>A0A9W8ATQ6_9FUNG</name>
<evidence type="ECO:0000256" key="2">
    <source>
        <dbReference type="SAM" id="Phobius"/>
    </source>
</evidence>
<feature type="region of interest" description="Disordered" evidence="1">
    <location>
        <begin position="287"/>
        <end position="308"/>
    </location>
</feature>
<feature type="transmembrane region" description="Helical" evidence="2">
    <location>
        <begin position="47"/>
        <end position="68"/>
    </location>
</feature>
<feature type="transmembrane region" description="Helical" evidence="2">
    <location>
        <begin position="166"/>
        <end position="191"/>
    </location>
</feature>
<evidence type="ECO:0000313" key="4">
    <source>
        <dbReference type="Proteomes" id="UP001150925"/>
    </source>
</evidence>
<sequence>MFCIYKLLTQHGFRKRFQLSMYTTIFFHLIFFMIAPRETLFSRSQLIIHSLSWSSMHVTFFLLIYRWAQVAQNIYHTRWFKVYFVVMYGYAVVIVLWLIASIVATYEAGQGRIGGTFVAVCRIYLTGSYLVVILVFFSILAFWVVVNQWKFYRTSAGASSLIRLSLFTVFVAIGWLVQVISLSLVMTIWAKPYIKNFVAQSVLFCLVNFWITIVVFWQMPLSSAGTSRNFWSSNSRSNPTPFKDNSDNTYALPSTLDKARGNLLENKADFYGPTERQSFEEVIGSTPLDSQKTVQSQPRGNNANSLDNWPTDLHLPATVLASSYELKQII</sequence>
<gene>
    <name evidence="3" type="ORF">IWQ62_003673</name>
</gene>
<feature type="transmembrane region" description="Helical" evidence="2">
    <location>
        <begin position="80"/>
        <end position="103"/>
    </location>
</feature>